<comment type="subcellular location">
    <subcellularLocation>
        <location evidence="11">Cytoplasm</location>
    </subcellularLocation>
</comment>
<dbReference type="InterPro" id="IPR002939">
    <property type="entry name" value="DnaJ_C"/>
</dbReference>
<comment type="cofactor">
    <cofactor evidence="11">
        <name>Zn(2+)</name>
        <dbReference type="ChEBI" id="CHEBI:29105"/>
    </cofactor>
    <text evidence="11">Binds 2 Zn(2+) ions per monomer.</text>
</comment>
<accession>A0A7Y9UKM0</accession>
<feature type="domain" description="J" evidence="13">
    <location>
        <begin position="4"/>
        <end position="68"/>
    </location>
</feature>
<feature type="binding site" evidence="11">
    <location>
        <position position="190"/>
    </location>
    <ligand>
        <name>Zn(2+)</name>
        <dbReference type="ChEBI" id="CHEBI:29105"/>
        <label>2</label>
    </ligand>
</feature>
<feature type="domain" description="CR-type" evidence="14">
    <location>
        <begin position="134"/>
        <end position="216"/>
    </location>
</feature>
<dbReference type="CDD" id="cd10747">
    <property type="entry name" value="DnaJ_C"/>
    <property type="match status" value="1"/>
</dbReference>
<comment type="domain">
    <text evidence="11">The J domain is necessary and sufficient to stimulate DnaK ATPase activity. Zinc center 1 plays an important role in the autonomous, DnaK-independent chaperone activity of DnaJ. Zinc center 2 is essential for interaction with DnaK and for DnaJ activity.</text>
</comment>
<evidence type="ECO:0000256" key="2">
    <source>
        <dbReference type="ARBA" id="ARBA00022705"/>
    </source>
</evidence>
<protein>
    <recommendedName>
        <fullName evidence="10 11">Chaperone protein DnaJ</fullName>
    </recommendedName>
</protein>
<dbReference type="Pfam" id="PF00226">
    <property type="entry name" value="DnaJ"/>
    <property type="match status" value="1"/>
</dbReference>
<evidence type="ECO:0000256" key="12">
    <source>
        <dbReference type="PROSITE-ProRule" id="PRU00546"/>
    </source>
</evidence>
<dbReference type="PANTHER" id="PTHR43096">
    <property type="entry name" value="DNAJ HOMOLOG 1, MITOCHONDRIAL-RELATED"/>
    <property type="match status" value="1"/>
</dbReference>
<evidence type="ECO:0000256" key="1">
    <source>
        <dbReference type="ARBA" id="ARBA00022490"/>
    </source>
</evidence>
<gene>
    <name evidence="11" type="primary">dnaJ</name>
    <name evidence="15" type="ORF">BJ989_001832</name>
</gene>
<keyword evidence="8 11" id="KW-0143">Chaperone</keyword>
<evidence type="ECO:0000256" key="10">
    <source>
        <dbReference type="ARBA" id="ARBA00067609"/>
    </source>
</evidence>
<feature type="repeat" description="CXXCXGXG motif" evidence="11">
    <location>
        <begin position="147"/>
        <end position="154"/>
    </location>
</feature>
<evidence type="ECO:0000256" key="7">
    <source>
        <dbReference type="ARBA" id="ARBA00023016"/>
    </source>
</evidence>
<comment type="subunit">
    <text evidence="11">Homodimer.</text>
</comment>
<dbReference type="FunFam" id="2.10.230.10:FF:000002">
    <property type="entry name" value="Molecular chaperone DnaJ"/>
    <property type="match status" value="1"/>
</dbReference>
<dbReference type="PANTHER" id="PTHR43096:SF48">
    <property type="entry name" value="CHAPERONE PROTEIN DNAJ"/>
    <property type="match status" value="1"/>
</dbReference>
<dbReference type="InterPro" id="IPR012724">
    <property type="entry name" value="DnaJ"/>
</dbReference>
<dbReference type="CDD" id="cd06257">
    <property type="entry name" value="DnaJ"/>
    <property type="match status" value="1"/>
</dbReference>
<evidence type="ECO:0000256" key="9">
    <source>
        <dbReference type="ARBA" id="ARBA00061004"/>
    </source>
</evidence>
<feature type="binding site" evidence="11">
    <location>
        <position position="150"/>
    </location>
    <ligand>
        <name>Zn(2+)</name>
        <dbReference type="ChEBI" id="CHEBI:29105"/>
        <label>1</label>
    </ligand>
</feature>
<feature type="binding site" evidence="11">
    <location>
        <position position="167"/>
    </location>
    <ligand>
        <name>Zn(2+)</name>
        <dbReference type="ChEBI" id="CHEBI:29105"/>
        <label>2</label>
    </ligand>
</feature>
<dbReference type="SUPFAM" id="SSF49493">
    <property type="entry name" value="HSP40/DnaJ peptide-binding domain"/>
    <property type="match status" value="2"/>
</dbReference>
<dbReference type="HAMAP" id="MF_01152">
    <property type="entry name" value="DnaJ"/>
    <property type="match status" value="1"/>
</dbReference>
<dbReference type="InterPro" id="IPR036869">
    <property type="entry name" value="J_dom_sf"/>
</dbReference>
<dbReference type="PROSITE" id="PS00636">
    <property type="entry name" value="DNAJ_1"/>
    <property type="match status" value="1"/>
</dbReference>
<evidence type="ECO:0000259" key="14">
    <source>
        <dbReference type="PROSITE" id="PS51188"/>
    </source>
</evidence>
<evidence type="ECO:0000256" key="3">
    <source>
        <dbReference type="ARBA" id="ARBA00022723"/>
    </source>
</evidence>
<sequence length="398" mass="41720">MSQDLYELLGVSRDADADAIKKAYRRLARQLHPDVNPDPESQERFKQVSAAYEVLSDPQKRASYDRGGDPFAGGFAGGGQGAGFSFTDIMDAFFGGGAPGAGGAGGGRGPRPRTRRGQDALIRVEVELAEAAFGATRELKVDTAVVCGTCHGDGAAPGSSPVPCETCRGAGEVAHVQRSFLGEIRTLRPCAACRGFGTIIPDPCRECSGDGRVRSRRTLTVKIPAGVDTGTRVQLPEQGEVGPGGGPAGDLYVEVAVAPHQVFTRHGDDLHCTVTVPMTAAALGTTLTLPTLEADLVAEGAEPETADLETSFELEVRPGTQSHTDTVLRGRGVPGLRGAARGDLVVTTVVETPTRLDAPQEELLHQLATLRGEESPDGQVRPAHHKSVFGRLRDAFGG</sequence>
<dbReference type="InterPro" id="IPR008971">
    <property type="entry name" value="HSP40/DnaJ_pept-bd"/>
</dbReference>
<keyword evidence="6 11" id="KW-0862">Zinc</keyword>
<dbReference type="InterPro" id="IPR036410">
    <property type="entry name" value="HSP_DnaJ_Cys-rich_dom_sf"/>
</dbReference>
<dbReference type="PROSITE" id="PS50076">
    <property type="entry name" value="DNAJ_2"/>
    <property type="match status" value="1"/>
</dbReference>
<feature type="binding site" evidence="11">
    <location>
        <position position="164"/>
    </location>
    <ligand>
        <name>Zn(2+)</name>
        <dbReference type="ChEBI" id="CHEBI:29105"/>
        <label>2</label>
    </ligand>
</feature>
<dbReference type="EMBL" id="JACCAC010000001">
    <property type="protein sequence ID" value="NYG55528.1"/>
    <property type="molecule type" value="Genomic_DNA"/>
</dbReference>
<dbReference type="InterPro" id="IPR001623">
    <property type="entry name" value="DnaJ_domain"/>
</dbReference>
<evidence type="ECO:0000259" key="13">
    <source>
        <dbReference type="PROSITE" id="PS50076"/>
    </source>
</evidence>
<comment type="caution">
    <text evidence="15">The sequence shown here is derived from an EMBL/GenBank/DDBJ whole genome shotgun (WGS) entry which is preliminary data.</text>
</comment>
<keyword evidence="1 11" id="KW-0963">Cytoplasm</keyword>
<evidence type="ECO:0000256" key="5">
    <source>
        <dbReference type="ARBA" id="ARBA00022771"/>
    </source>
</evidence>
<comment type="similarity">
    <text evidence="9 11">Belongs to the DnaJ family.</text>
</comment>
<feature type="binding site" evidence="11">
    <location>
        <position position="193"/>
    </location>
    <ligand>
        <name>Zn(2+)</name>
        <dbReference type="ChEBI" id="CHEBI:29105"/>
        <label>2</label>
    </ligand>
</feature>
<evidence type="ECO:0000256" key="8">
    <source>
        <dbReference type="ARBA" id="ARBA00023186"/>
    </source>
</evidence>
<feature type="binding site" evidence="11">
    <location>
        <position position="207"/>
    </location>
    <ligand>
        <name>Zn(2+)</name>
        <dbReference type="ChEBI" id="CHEBI:29105"/>
        <label>1</label>
    </ligand>
</feature>
<reference evidence="15 16" key="1">
    <citation type="submission" date="2020-07" db="EMBL/GenBank/DDBJ databases">
        <title>Sequencing the genomes of 1000 actinobacteria strains.</title>
        <authorList>
            <person name="Klenk H.-P."/>
        </authorList>
    </citation>
    <scope>NUCLEOTIDE SEQUENCE [LARGE SCALE GENOMIC DNA]</scope>
    <source>
        <strain evidence="15 16">DSM 24552</strain>
    </source>
</reference>
<organism evidence="15 16">
    <name type="scientific">Nocardioides perillae</name>
    <dbReference type="NCBI Taxonomy" id="1119534"/>
    <lineage>
        <taxon>Bacteria</taxon>
        <taxon>Bacillati</taxon>
        <taxon>Actinomycetota</taxon>
        <taxon>Actinomycetes</taxon>
        <taxon>Propionibacteriales</taxon>
        <taxon>Nocardioidaceae</taxon>
        <taxon>Nocardioides</taxon>
    </lineage>
</organism>
<dbReference type="Proteomes" id="UP000544110">
    <property type="component" value="Unassembled WGS sequence"/>
</dbReference>
<keyword evidence="4 11" id="KW-0677">Repeat</keyword>
<keyword evidence="16" id="KW-1185">Reference proteome</keyword>
<keyword evidence="7 11" id="KW-0346">Stress response</keyword>
<proteinExistence type="inferred from homology"/>
<dbReference type="Gene3D" id="1.10.287.110">
    <property type="entry name" value="DnaJ domain"/>
    <property type="match status" value="1"/>
</dbReference>
<evidence type="ECO:0000313" key="16">
    <source>
        <dbReference type="Proteomes" id="UP000544110"/>
    </source>
</evidence>
<dbReference type="SMART" id="SM00271">
    <property type="entry name" value="DnaJ"/>
    <property type="match status" value="1"/>
</dbReference>
<keyword evidence="3 11" id="KW-0479">Metal-binding</keyword>
<dbReference type="SUPFAM" id="SSF46565">
    <property type="entry name" value="Chaperone J-domain"/>
    <property type="match status" value="1"/>
</dbReference>
<evidence type="ECO:0000256" key="6">
    <source>
        <dbReference type="ARBA" id="ARBA00022833"/>
    </source>
</evidence>
<feature type="binding site" evidence="11">
    <location>
        <position position="204"/>
    </location>
    <ligand>
        <name>Zn(2+)</name>
        <dbReference type="ChEBI" id="CHEBI:29105"/>
        <label>1</label>
    </ligand>
</feature>
<dbReference type="Pfam" id="PF00684">
    <property type="entry name" value="DnaJ_CXXCXGXG"/>
    <property type="match status" value="1"/>
</dbReference>
<evidence type="ECO:0000256" key="11">
    <source>
        <dbReference type="HAMAP-Rule" id="MF_01152"/>
    </source>
</evidence>
<dbReference type="RefSeq" id="WP_179517954.1">
    <property type="nucleotide sequence ID" value="NZ_JACCAC010000001.1"/>
</dbReference>
<dbReference type="GO" id="GO:0051082">
    <property type="term" value="F:unfolded protein binding"/>
    <property type="evidence" value="ECO:0007669"/>
    <property type="project" value="UniProtKB-UniRule"/>
</dbReference>
<comment type="function">
    <text evidence="11">Participates actively in the response to hyperosmotic and heat shock by preventing the aggregation of stress-denatured proteins and by disaggregating proteins, also in an autonomous, DnaK-independent fashion. Unfolded proteins bind initially to DnaJ; upon interaction with the DnaJ-bound protein, DnaK hydrolyzes its bound ATP, resulting in the formation of a stable complex. GrpE releases ADP from DnaK; ATP binding to DnaK triggers the release of the substrate protein, thus completing the reaction cycle. Several rounds of ATP-dependent interactions between DnaJ, DnaK and GrpE are required for fully efficient folding. Also involved, together with DnaK and GrpE, in the DNA replication of plasmids through activation of initiation proteins.</text>
</comment>
<dbReference type="GO" id="GO:0005737">
    <property type="term" value="C:cytoplasm"/>
    <property type="evidence" value="ECO:0007669"/>
    <property type="project" value="UniProtKB-SubCell"/>
</dbReference>
<dbReference type="InterPro" id="IPR001305">
    <property type="entry name" value="HSP_DnaJ_Cys-rich_dom"/>
</dbReference>
<dbReference type="CDD" id="cd10719">
    <property type="entry name" value="DnaJ_zf"/>
    <property type="match status" value="1"/>
</dbReference>
<dbReference type="GO" id="GO:0009408">
    <property type="term" value="P:response to heat"/>
    <property type="evidence" value="ECO:0007669"/>
    <property type="project" value="InterPro"/>
</dbReference>
<dbReference type="GO" id="GO:0008270">
    <property type="term" value="F:zinc ion binding"/>
    <property type="evidence" value="ECO:0007669"/>
    <property type="project" value="UniProtKB-UniRule"/>
</dbReference>
<dbReference type="GO" id="GO:0031072">
    <property type="term" value="F:heat shock protein binding"/>
    <property type="evidence" value="ECO:0007669"/>
    <property type="project" value="InterPro"/>
</dbReference>
<dbReference type="Gene3D" id="2.60.260.20">
    <property type="entry name" value="Urease metallochaperone UreE, N-terminal domain"/>
    <property type="match status" value="2"/>
</dbReference>
<dbReference type="GO" id="GO:0042026">
    <property type="term" value="P:protein refolding"/>
    <property type="evidence" value="ECO:0007669"/>
    <property type="project" value="TreeGrafter"/>
</dbReference>
<dbReference type="AlphaFoldDB" id="A0A7Y9UKM0"/>
<dbReference type="Gene3D" id="2.10.230.10">
    <property type="entry name" value="Heat shock protein DnaJ, cysteine-rich domain"/>
    <property type="match status" value="1"/>
</dbReference>
<keyword evidence="5 11" id="KW-0863">Zinc-finger</keyword>
<dbReference type="InterPro" id="IPR018253">
    <property type="entry name" value="DnaJ_domain_CS"/>
</dbReference>
<keyword evidence="2 11" id="KW-0235">DNA replication</keyword>
<dbReference type="Pfam" id="PF01556">
    <property type="entry name" value="DnaJ_C"/>
    <property type="match status" value="1"/>
</dbReference>
<dbReference type="NCBIfam" id="NF008035">
    <property type="entry name" value="PRK10767.1"/>
    <property type="match status" value="1"/>
</dbReference>
<evidence type="ECO:0000256" key="4">
    <source>
        <dbReference type="ARBA" id="ARBA00022737"/>
    </source>
</evidence>
<evidence type="ECO:0000313" key="15">
    <source>
        <dbReference type="EMBL" id="NYG55528.1"/>
    </source>
</evidence>
<dbReference type="GO" id="GO:0006260">
    <property type="term" value="P:DNA replication"/>
    <property type="evidence" value="ECO:0007669"/>
    <property type="project" value="UniProtKB-KW"/>
</dbReference>
<dbReference type="SUPFAM" id="SSF57938">
    <property type="entry name" value="DnaJ/Hsp40 cysteine-rich domain"/>
    <property type="match status" value="1"/>
</dbReference>
<feature type="zinc finger region" description="CR-type" evidence="12">
    <location>
        <begin position="134"/>
        <end position="216"/>
    </location>
</feature>
<dbReference type="NCBIfam" id="NF010871">
    <property type="entry name" value="PRK14278.1"/>
    <property type="match status" value="1"/>
</dbReference>
<feature type="repeat" description="CXXCXGXG motif" evidence="11">
    <location>
        <begin position="190"/>
        <end position="197"/>
    </location>
</feature>
<feature type="binding site" evidence="11">
    <location>
        <position position="147"/>
    </location>
    <ligand>
        <name>Zn(2+)</name>
        <dbReference type="ChEBI" id="CHEBI:29105"/>
        <label>1</label>
    </ligand>
</feature>
<dbReference type="PROSITE" id="PS51188">
    <property type="entry name" value="ZF_CR"/>
    <property type="match status" value="1"/>
</dbReference>
<dbReference type="GO" id="GO:0005524">
    <property type="term" value="F:ATP binding"/>
    <property type="evidence" value="ECO:0007669"/>
    <property type="project" value="InterPro"/>
</dbReference>
<name>A0A7Y9UKM0_9ACTN</name>
<feature type="repeat" description="CXXCXGXG motif" evidence="11">
    <location>
        <begin position="164"/>
        <end position="171"/>
    </location>
</feature>
<dbReference type="PRINTS" id="PR00625">
    <property type="entry name" value="JDOMAIN"/>
</dbReference>
<feature type="repeat" description="CXXCXGXG motif" evidence="11">
    <location>
        <begin position="204"/>
        <end position="211"/>
    </location>
</feature>